<dbReference type="STRING" id="1528.SAMN04488579_11114"/>
<dbReference type="SUPFAM" id="SSF56784">
    <property type="entry name" value="HAD-like"/>
    <property type="match status" value="1"/>
</dbReference>
<dbReference type="InterPro" id="IPR023198">
    <property type="entry name" value="PGP-like_dom2"/>
</dbReference>
<dbReference type="RefSeq" id="WP_090245201.1">
    <property type="nucleotide sequence ID" value="NZ_FNOU01000011.1"/>
</dbReference>
<accession>A0A1H3FPJ3</accession>
<dbReference type="SFLD" id="SFLDS00003">
    <property type="entry name" value="Haloacid_Dehalogenase"/>
    <property type="match status" value="1"/>
</dbReference>
<dbReference type="NCBIfam" id="TIGR01509">
    <property type="entry name" value="HAD-SF-IA-v3"/>
    <property type="match status" value="1"/>
</dbReference>
<organism evidence="1 2">
    <name type="scientific">Eubacterium barkeri</name>
    <name type="common">Clostridium barkeri</name>
    <dbReference type="NCBI Taxonomy" id="1528"/>
    <lineage>
        <taxon>Bacteria</taxon>
        <taxon>Bacillati</taxon>
        <taxon>Bacillota</taxon>
        <taxon>Clostridia</taxon>
        <taxon>Eubacteriales</taxon>
        <taxon>Eubacteriaceae</taxon>
        <taxon>Eubacterium</taxon>
    </lineage>
</organism>
<dbReference type="OrthoDB" id="9797743at2"/>
<dbReference type="Proteomes" id="UP000199652">
    <property type="component" value="Unassembled WGS sequence"/>
</dbReference>
<evidence type="ECO:0000313" key="2">
    <source>
        <dbReference type="Proteomes" id="UP000199652"/>
    </source>
</evidence>
<dbReference type="InterPro" id="IPR006439">
    <property type="entry name" value="HAD-SF_hydro_IA"/>
</dbReference>
<dbReference type="PANTHER" id="PTHR18901">
    <property type="entry name" value="2-DEOXYGLUCOSE-6-PHOSPHATE PHOSPHATASE 2"/>
    <property type="match status" value="1"/>
</dbReference>
<keyword evidence="2" id="KW-1185">Reference proteome</keyword>
<dbReference type="EMBL" id="FNOU01000011">
    <property type="protein sequence ID" value="SDX92298.1"/>
    <property type="molecule type" value="Genomic_DNA"/>
</dbReference>
<dbReference type="AlphaFoldDB" id="A0A1H3FPJ3"/>
<evidence type="ECO:0000313" key="1">
    <source>
        <dbReference type="EMBL" id="SDX92298.1"/>
    </source>
</evidence>
<proteinExistence type="predicted"/>
<gene>
    <name evidence="1" type="ORF">SAMN04488579_11114</name>
</gene>
<reference evidence="2" key="1">
    <citation type="submission" date="2016-10" db="EMBL/GenBank/DDBJ databases">
        <authorList>
            <person name="Varghese N."/>
            <person name="Submissions S."/>
        </authorList>
    </citation>
    <scope>NUCLEOTIDE SEQUENCE [LARGE SCALE GENOMIC DNA]</scope>
    <source>
        <strain evidence="2">VPI 5359</strain>
    </source>
</reference>
<dbReference type="PANTHER" id="PTHR18901:SF38">
    <property type="entry name" value="PSEUDOURIDINE-5'-PHOSPHATASE"/>
    <property type="match status" value="1"/>
</dbReference>
<dbReference type="GO" id="GO:0016791">
    <property type="term" value="F:phosphatase activity"/>
    <property type="evidence" value="ECO:0007669"/>
    <property type="project" value="TreeGrafter"/>
</dbReference>
<protein>
    <submittedName>
        <fullName evidence="1">Haloacid dehalogenase superfamily, subfamily IA, variant 3 with third motif having DD or ED</fullName>
    </submittedName>
</protein>
<dbReference type="PRINTS" id="PR00413">
    <property type="entry name" value="HADHALOGNASE"/>
</dbReference>
<dbReference type="CDD" id="cd07505">
    <property type="entry name" value="HAD_BPGM-like"/>
    <property type="match status" value="1"/>
</dbReference>
<dbReference type="Pfam" id="PF00702">
    <property type="entry name" value="Hydrolase"/>
    <property type="match status" value="1"/>
</dbReference>
<dbReference type="SFLD" id="SFLDG01129">
    <property type="entry name" value="C1.5:_HAD__Beta-PGM__Phosphata"/>
    <property type="match status" value="1"/>
</dbReference>
<dbReference type="Gene3D" id="1.10.150.240">
    <property type="entry name" value="Putative phosphatase, domain 2"/>
    <property type="match status" value="1"/>
</dbReference>
<dbReference type="InterPro" id="IPR023214">
    <property type="entry name" value="HAD_sf"/>
</dbReference>
<sequence>MTAKSISLGDIAIPITGVIFDLDGTLLDSMPIWATIASDYLRSQGIPPEPGLDQRFMSLSMAQGAAHYRDHYGLDKPVDKIIAEVCAMVYEAYATRVPLKPGAHDFLTTLHAAGIPTVIATASERDLIHAALAQHQLTHCIDHILTCSEAGFGKDRPEIFEAALALLGTSKKSTLVFEDAYHAIKTAAGAGFTVIAMSDDSAAADAGAIETLCPMTIHTFKELL</sequence>
<name>A0A1H3FPJ3_EUBBA</name>
<dbReference type="Gene3D" id="3.40.50.1000">
    <property type="entry name" value="HAD superfamily/HAD-like"/>
    <property type="match status" value="1"/>
</dbReference>
<dbReference type="InterPro" id="IPR036412">
    <property type="entry name" value="HAD-like_sf"/>
</dbReference>